<dbReference type="Gene3D" id="1.25.40.10">
    <property type="entry name" value="Tetratricopeptide repeat domain"/>
    <property type="match status" value="1"/>
</dbReference>
<dbReference type="Gene3D" id="3.30.40.10">
    <property type="entry name" value="Zinc/RING finger domain, C3HC4 (zinc finger)"/>
    <property type="match status" value="1"/>
</dbReference>
<dbReference type="InterPro" id="IPR001841">
    <property type="entry name" value="Znf_RING"/>
</dbReference>
<dbReference type="AlphaFoldDB" id="A0A0F9Q9J1"/>
<dbReference type="InterPro" id="IPR013083">
    <property type="entry name" value="Znf_RING/FYVE/PHD"/>
</dbReference>
<evidence type="ECO:0000313" key="3">
    <source>
        <dbReference type="EMBL" id="KKN02048.1"/>
    </source>
</evidence>
<accession>A0A0F9Q9J1</accession>
<reference evidence="3" key="1">
    <citation type="journal article" date="2015" name="Nature">
        <title>Complex archaea that bridge the gap between prokaryotes and eukaryotes.</title>
        <authorList>
            <person name="Spang A."/>
            <person name="Saw J.H."/>
            <person name="Jorgensen S.L."/>
            <person name="Zaremba-Niedzwiedzka K."/>
            <person name="Martijn J."/>
            <person name="Lind A.E."/>
            <person name="van Eijk R."/>
            <person name="Schleper C."/>
            <person name="Guy L."/>
            <person name="Ettema T.J."/>
        </authorList>
    </citation>
    <scope>NUCLEOTIDE SEQUENCE</scope>
</reference>
<comment type="caution">
    <text evidence="3">The sequence shown here is derived from an EMBL/GenBank/DDBJ whole genome shotgun (WGS) entry which is preliminary data.</text>
</comment>
<proteinExistence type="predicted"/>
<feature type="domain" description="RING-type" evidence="2">
    <location>
        <begin position="4"/>
        <end position="46"/>
    </location>
</feature>
<sequence length="195" mass="22989">MPSCIVCHLNIDDESDSRINCDNDHPVHKYCLAEWLLHSENCPLCSDPYPKNIIDQFKDYKEKKEKEKQEALDKELKEETKKKMESAVKKAIFLKFIESVEDLVGEEKYNEAIDILLEEYKENVVDEKNLNLLFLLGKINFLKGRYDLTINFLFKLVKIRFDYPDGFLYLGKAYEKLNLHDKAKWAFDRIPSNEG</sequence>
<dbReference type="GO" id="GO:0005737">
    <property type="term" value="C:cytoplasm"/>
    <property type="evidence" value="ECO:0007669"/>
    <property type="project" value="UniProtKB-ARBA"/>
</dbReference>
<dbReference type="PROSITE" id="PS50089">
    <property type="entry name" value="ZF_RING_2"/>
    <property type="match status" value="1"/>
</dbReference>
<dbReference type="Pfam" id="PF13639">
    <property type="entry name" value="zf-RING_2"/>
    <property type="match status" value="1"/>
</dbReference>
<dbReference type="EMBL" id="LAZR01005188">
    <property type="protein sequence ID" value="KKN02048.1"/>
    <property type="molecule type" value="Genomic_DNA"/>
</dbReference>
<feature type="coiled-coil region" evidence="1">
    <location>
        <begin position="54"/>
        <end position="82"/>
    </location>
</feature>
<gene>
    <name evidence="3" type="ORF">LCGC14_1121620</name>
</gene>
<evidence type="ECO:0000256" key="1">
    <source>
        <dbReference type="SAM" id="Coils"/>
    </source>
</evidence>
<dbReference type="SUPFAM" id="SSF48452">
    <property type="entry name" value="TPR-like"/>
    <property type="match status" value="1"/>
</dbReference>
<protein>
    <recommendedName>
        <fullName evidence="2">RING-type domain-containing protein</fullName>
    </recommendedName>
</protein>
<evidence type="ECO:0000259" key="2">
    <source>
        <dbReference type="PROSITE" id="PS50089"/>
    </source>
</evidence>
<name>A0A0F9Q9J1_9ZZZZ</name>
<dbReference type="SUPFAM" id="SSF57850">
    <property type="entry name" value="RING/U-box"/>
    <property type="match status" value="1"/>
</dbReference>
<keyword evidence="1" id="KW-0175">Coiled coil</keyword>
<organism evidence="3">
    <name type="scientific">marine sediment metagenome</name>
    <dbReference type="NCBI Taxonomy" id="412755"/>
    <lineage>
        <taxon>unclassified sequences</taxon>
        <taxon>metagenomes</taxon>
        <taxon>ecological metagenomes</taxon>
    </lineage>
</organism>
<dbReference type="InterPro" id="IPR011990">
    <property type="entry name" value="TPR-like_helical_dom_sf"/>
</dbReference>